<evidence type="ECO:0000313" key="3">
    <source>
        <dbReference type="Proteomes" id="UP000663419"/>
    </source>
</evidence>
<feature type="region of interest" description="Disordered" evidence="1">
    <location>
        <begin position="40"/>
        <end position="59"/>
    </location>
</feature>
<dbReference type="VEuPathDB" id="FungiDB:I7I53_00497"/>
<name>A0A8A1LIH3_AJEC8</name>
<dbReference type="Proteomes" id="UP000663419">
    <property type="component" value="Chromosome 3"/>
</dbReference>
<dbReference type="EMBL" id="CP069104">
    <property type="protein sequence ID" value="QSS53290.1"/>
    <property type="molecule type" value="Genomic_DNA"/>
</dbReference>
<gene>
    <name evidence="2" type="ORF">I7I53_00497</name>
</gene>
<sequence>MASALSFGIEIELLLRPREPVANELTLRGFNADININEQQLRGKEAEPPSPAGSSCTPT</sequence>
<organism evidence="2 3">
    <name type="scientific">Ajellomyces capsulatus (strain H88)</name>
    <name type="common">Darling's disease fungus</name>
    <name type="synonym">Histoplasma capsulatum</name>
    <dbReference type="NCBI Taxonomy" id="544711"/>
    <lineage>
        <taxon>Eukaryota</taxon>
        <taxon>Fungi</taxon>
        <taxon>Dikarya</taxon>
        <taxon>Ascomycota</taxon>
        <taxon>Pezizomycotina</taxon>
        <taxon>Eurotiomycetes</taxon>
        <taxon>Eurotiomycetidae</taxon>
        <taxon>Onygenales</taxon>
        <taxon>Ajellomycetaceae</taxon>
        <taxon>Histoplasma</taxon>
    </lineage>
</organism>
<reference evidence="2" key="1">
    <citation type="submission" date="2021-01" db="EMBL/GenBank/DDBJ databases">
        <title>Chromosome-level genome assembly of a human fungal pathogen reveals clustering of transcriptionally co-regulated genes.</title>
        <authorList>
            <person name="Voorhies M."/>
            <person name="Cohen S."/>
            <person name="Shea T.P."/>
            <person name="Petrus S."/>
            <person name="Munoz J.F."/>
            <person name="Poplawski S."/>
            <person name="Goldman W.E."/>
            <person name="Michael T."/>
            <person name="Cuomo C.A."/>
            <person name="Sil A."/>
            <person name="Beyhan S."/>
        </authorList>
    </citation>
    <scope>NUCLEOTIDE SEQUENCE</scope>
    <source>
        <strain evidence="2">H88</strain>
    </source>
</reference>
<dbReference type="AlphaFoldDB" id="A0A8A1LIH3"/>
<protein>
    <submittedName>
        <fullName evidence="2">Uncharacterized protein</fullName>
    </submittedName>
</protein>
<evidence type="ECO:0000313" key="2">
    <source>
        <dbReference type="EMBL" id="QSS53290.1"/>
    </source>
</evidence>
<proteinExistence type="predicted"/>
<accession>A0A8A1LIH3</accession>
<evidence type="ECO:0000256" key="1">
    <source>
        <dbReference type="SAM" id="MobiDB-lite"/>
    </source>
</evidence>